<proteinExistence type="predicted"/>
<protein>
    <submittedName>
        <fullName evidence="2">Uncharacterized protein</fullName>
    </submittedName>
</protein>
<name>A0A2S6IEY6_9FLAO</name>
<gene>
    <name evidence="2" type="ORF">LY01_02870</name>
</gene>
<evidence type="ECO:0000256" key="1">
    <source>
        <dbReference type="SAM" id="Phobius"/>
    </source>
</evidence>
<organism evidence="2 3">
    <name type="scientific">Nonlabens xylanidelens</name>
    <dbReference type="NCBI Taxonomy" id="191564"/>
    <lineage>
        <taxon>Bacteria</taxon>
        <taxon>Pseudomonadati</taxon>
        <taxon>Bacteroidota</taxon>
        <taxon>Flavobacteriia</taxon>
        <taxon>Flavobacteriales</taxon>
        <taxon>Flavobacteriaceae</taxon>
        <taxon>Nonlabens</taxon>
    </lineage>
</organism>
<accession>A0A2S6IEY6</accession>
<keyword evidence="1" id="KW-1133">Transmembrane helix</keyword>
<reference evidence="2 3" key="1">
    <citation type="submission" date="2018-02" db="EMBL/GenBank/DDBJ databases">
        <title>Genomic Encyclopedia of Archaeal and Bacterial Type Strains, Phase II (KMG-II): from individual species to whole genera.</title>
        <authorList>
            <person name="Goeker M."/>
        </authorList>
    </citation>
    <scope>NUCLEOTIDE SEQUENCE [LARGE SCALE GENOMIC DNA]</scope>
    <source>
        <strain evidence="2 3">DSM 16809</strain>
    </source>
</reference>
<dbReference type="RefSeq" id="WP_104516672.1">
    <property type="nucleotide sequence ID" value="NZ_MQVW01000014.1"/>
</dbReference>
<dbReference type="AlphaFoldDB" id="A0A2S6IEY6"/>
<feature type="transmembrane region" description="Helical" evidence="1">
    <location>
        <begin position="28"/>
        <end position="50"/>
    </location>
</feature>
<evidence type="ECO:0000313" key="2">
    <source>
        <dbReference type="EMBL" id="PPK92784.1"/>
    </source>
</evidence>
<feature type="transmembrane region" description="Helical" evidence="1">
    <location>
        <begin position="85"/>
        <end position="105"/>
    </location>
</feature>
<keyword evidence="1" id="KW-0812">Transmembrane</keyword>
<keyword evidence="1" id="KW-0472">Membrane</keyword>
<comment type="caution">
    <text evidence="2">The sequence shown here is derived from an EMBL/GenBank/DDBJ whole genome shotgun (WGS) entry which is preliminary data.</text>
</comment>
<sequence>MLEEAKDIVTETAKDIQEVVKERFYSPMYFYFFIAWVITNWKFVFALLFIDSDDIYGEKLDYLINFYPLEGFWLSVWTISKLVLIPALSSYIFVWWFSLLAEKFFKRNAEFRLNKLAIKRTLEYDAKRKERTEEIEIRELEVGEQVVKLADNPEFNDNYDSLNEIVELSGTAFRPSELLYSTDYDLYIETLNEFLNNPITVDHG</sequence>
<dbReference type="Proteomes" id="UP000239002">
    <property type="component" value="Unassembled WGS sequence"/>
</dbReference>
<evidence type="ECO:0000313" key="3">
    <source>
        <dbReference type="Proteomes" id="UP000239002"/>
    </source>
</evidence>
<keyword evidence="3" id="KW-1185">Reference proteome</keyword>
<dbReference type="OrthoDB" id="1443905at2"/>
<dbReference type="EMBL" id="PTJE01000009">
    <property type="protein sequence ID" value="PPK92784.1"/>
    <property type="molecule type" value="Genomic_DNA"/>
</dbReference>